<evidence type="ECO:0000259" key="6">
    <source>
        <dbReference type="PROSITE" id="PS51186"/>
    </source>
</evidence>
<dbReference type="GO" id="GO:0005737">
    <property type="term" value="C:cytoplasm"/>
    <property type="evidence" value="ECO:0007669"/>
    <property type="project" value="UniProtKB-SubCell"/>
</dbReference>
<dbReference type="NCBIfam" id="TIGR01575">
    <property type="entry name" value="rimI"/>
    <property type="match status" value="1"/>
</dbReference>
<accession>A0A0G3WL49</accession>
<comment type="similarity">
    <text evidence="1 5">Belongs to the acetyltransferase family. RimI subfamily.</text>
</comment>
<evidence type="ECO:0000256" key="1">
    <source>
        <dbReference type="ARBA" id="ARBA00005395"/>
    </source>
</evidence>
<dbReference type="RefSeq" id="WP_052571258.1">
    <property type="nucleotide sequence ID" value="NZ_CP009498.1"/>
</dbReference>
<dbReference type="InterPro" id="IPR050680">
    <property type="entry name" value="YpeA/RimI_acetyltransf"/>
</dbReference>
<evidence type="ECO:0000313" key="7">
    <source>
        <dbReference type="EMBL" id="AKL98587.1"/>
    </source>
</evidence>
<dbReference type="Gene3D" id="3.40.630.30">
    <property type="match status" value="1"/>
</dbReference>
<dbReference type="Proteomes" id="UP000035337">
    <property type="component" value="Chromosome"/>
</dbReference>
<dbReference type="Pfam" id="PF00583">
    <property type="entry name" value="Acetyltransf_1"/>
    <property type="match status" value="1"/>
</dbReference>
<organism evidence="7 8">
    <name type="scientific">Endomicrobium proavitum</name>
    <dbReference type="NCBI Taxonomy" id="1408281"/>
    <lineage>
        <taxon>Bacteria</taxon>
        <taxon>Pseudomonadati</taxon>
        <taxon>Elusimicrobiota</taxon>
        <taxon>Endomicrobiia</taxon>
        <taxon>Endomicrobiales</taxon>
        <taxon>Endomicrobiaceae</taxon>
        <taxon>Endomicrobium</taxon>
    </lineage>
</organism>
<evidence type="ECO:0000313" key="8">
    <source>
        <dbReference type="Proteomes" id="UP000035337"/>
    </source>
</evidence>
<dbReference type="OrthoDB" id="9794566at2"/>
<keyword evidence="2 5" id="KW-0963">Cytoplasm</keyword>
<evidence type="ECO:0000256" key="5">
    <source>
        <dbReference type="RuleBase" id="RU363094"/>
    </source>
</evidence>
<name>A0A0G3WL49_9BACT</name>
<keyword evidence="3 7" id="KW-0808">Transferase</keyword>
<dbReference type="InterPro" id="IPR006464">
    <property type="entry name" value="AcTrfase_RimI/Ard1"/>
</dbReference>
<keyword evidence="4" id="KW-0012">Acyltransferase</keyword>
<dbReference type="InterPro" id="IPR016181">
    <property type="entry name" value="Acyl_CoA_acyltransferase"/>
</dbReference>
<sequence>MKLADFSRKYLNDIIEIEKLSFERPWTQDMFIASASNKKVNFKVALENGAVAGYCLYWIIAGETEILNIAVCPLRRRRSYAKAMLADVITKSQKENSKAVFLDVRSDNEAAKKLYFSAGFEQIGVRKKYYKNKDALLLRKNLQ</sequence>
<dbReference type="CDD" id="cd04301">
    <property type="entry name" value="NAT_SF"/>
    <property type="match status" value="1"/>
</dbReference>
<dbReference type="AlphaFoldDB" id="A0A0G3WL49"/>
<evidence type="ECO:0000256" key="2">
    <source>
        <dbReference type="ARBA" id="ARBA00022490"/>
    </source>
</evidence>
<evidence type="ECO:0000256" key="3">
    <source>
        <dbReference type="ARBA" id="ARBA00022679"/>
    </source>
</evidence>
<comment type="catalytic activity">
    <reaction evidence="5">
        <text>N-terminal L-alanyl-[ribosomal protein bS18] + acetyl-CoA = N-terminal N(alpha)-acetyl-L-alanyl-[ribosomal protein bS18] + CoA + H(+)</text>
        <dbReference type="Rhea" id="RHEA:43756"/>
        <dbReference type="Rhea" id="RHEA-COMP:10676"/>
        <dbReference type="Rhea" id="RHEA-COMP:10677"/>
        <dbReference type="ChEBI" id="CHEBI:15378"/>
        <dbReference type="ChEBI" id="CHEBI:57287"/>
        <dbReference type="ChEBI" id="CHEBI:57288"/>
        <dbReference type="ChEBI" id="CHEBI:64718"/>
        <dbReference type="ChEBI" id="CHEBI:83683"/>
        <dbReference type="EC" id="2.3.1.266"/>
    </reaction>
</comment>
<feature type="domain" description="N-acetyltransferase" evidence="6">
    <location>
        <begin position="1"/>
        <end position="143"/>
    </location>
</feature>
<protein>
    <recommendedName>
        <fullName evidence="5">[Ribosomal protein bS18]-alanine N-acetyltransferase</fullName>
        <ecNumber evidence="5">2.3.1.266</ecNumber>
    </recommendedName>
</protein>
<dbReference type="InterPro" id="IPR000182">
    <property type="entry name" value="GNAT_dom"/>
</dbReference>
<dbReference type="STRING" id="1408281.Epro_1208"/>
<dbReference type="PANTHER" id="PTHR43420:SF44">
    <property type="entry name" value="ACETYLTRANSFERASE YPEA"/>
    <property type="match status" value="1"/>
</dbReference>
<keyword evidence="8" id="KW-1185">Reference proteome</keyword>
<dbReference type="PROSITE" id="PS51186">
    <property type="entry name" value="GNAT"/>
    <property type="match status" value="1"/>
</dbReference>
<reference evidence="7 8" key="1">
    <citation type="submission" date="2014-09" db="EMBL/GenBank/DDBJ databases">
        <title>Complete genome sequence of Endomicrobium proavitum.</title>
        <authorList>
            <person name="Zheng H."/>
        </authorList>
    </citation>
    <scope>NUCLEOTIDE SEQUENCE [LARGE SCALE GENOMIC DNA]</scope>
    <source>
        <strain evidence="7 8">Rsa215</strain>
    </source>
</reference>
<evidence type="ECO:0000256" key="4">
    <source>
        <dbReference type="ARBA" id="ARBA00023315"/>
    </source>
</evidence>
<dbReference type="SUPFAM" id="SSF55729">
    <property type="entry name" value="Acyl-CoA N-acyltransferases (Nat)"/>
    <property type="match status" value="1"/>
</dbReference>
<dbReference type="GO" id="GO:0008999">
    <property type="term" value="F:protein-N-terminal-alanine acetyltransferase activity"/>
    <property type="evidence" value="ECO:0007669"/>
    <property type="project" value="UniProtKB-EC"/>
</dbReference>
<comment type="subcellular location">
    <subcellularLocation>
        <location evidence="5">Cytoplasm</location>
    </subcellularLocation>
</comment>
<dbReference type="PANTHER" id="PTHR43420">
    <property type="entry name" value="ACETYLTRANSFERASE"/>
    <property type="match status" value="1"/>
</dbReference>
<dbReference type="EMBL" id="CP009498">
    <property type="protein sequence ID" value="AKL98587.1"/>
    <property type="molecule type" value="Genomic_DNA"/>
</dbReference>
<gene>
    <name evidence="7" type="primary">rimI</name>
    <name evidence="7" type="ORF">Epro_1208</name>
</gene>
<dbReference type="KEGG" id="epo:Epro_1208"/>
<dbReference type="EC" id="2.3.1.266" evidence="5"/>
<comment type="function">
    <text evidence="5">Acetylates the N-terminal alanine of ribosomal protein bS18.</text>
</comment>
<proteinExistence type="inferred from homology"/>